<dbReference type="RefSeq" id="WP_280615664.1">
    <property type="nucleotide sequence ID" value="NZ_JAROYP010000001.1"/>
</dbReference>
<comment type="caution">
    <text evidence="1">The sequence shown here is derived from an EMBL/GenBank/DDBJ whole genome shotgun (WGS) entry which is preliminary data.</text>
</comment>
<sequence length="113" mass="12725">MAIIPLKQTVKIVRKGEPDRWGNAPVEEFTLKCRFVEGTKLTRRTSAQNGSAAITSEEVVSAAQIFLDKFADVKVTDEFHYTDEAGNERLYLPISIERKVWLNGKTKLTVVNV</sequence>
<dbReference type="Proteomes" id="UP001159179">
    <property type="component" value="Unassembled WGS sequence"/>
</dbReference>
<evidence type="ECO:0000313" key="2">
    <source>
        <dbReference type="Proteomes" id="UP001159179"/>
    </source>
</evidence>
<organism evidence="1 2">
    <name type="scientific">Heyndrickxia oleronia</name>
    <dbReference type="NCBI Taxonomy" id="38875"/>
    <lineage>
        <taxon>Bacteria</taxon>
        <taxon>Bacillati</taxon>
        <taxon>Bacillota</taxon>
        <taxon>Bacilli</taxon>
        <taxon>Bacillales</taxon>
        <taxon>Bacillaceae</taxon>
        <taxon>Heyndrickxia</taxon>
    </lineage>
</organism>
<gene>
    <name evidence="1" type="ORF">P5X88_02685</name>
</gene>
<proteinExistence type="predicted"/>
<protein>
    <recommendedName>
        <fullName evidence="3">Phage protein</fullName>
    </recommendedName>
</protein>
<accession>A0AAW6SS80</accession>
<reference evidence="1" key="1">
    <citation type="submission" date="2023-03" db="EMBL/GenBank/DDBJ databases">
        <title>Bacterial isolates from washroom surfaces on a university campus.</title>
        <authorList>
            <person name="Holman D.B."/>
            <person name="Gzyl K.E."/>
            <person name="Taheri A.E."/>
        </authorList>
    </citation>
    <scope>NUCLEOTIDE SEQUENCE</scope>
    <source>
        <strain evidence="1">RD03</strain>
    </source>
</reference>
<dbReference type="EMBL" id="JAROYP010000001">
    <property type="protein sequence ID" value="MDH5159824.1"/>
    <property type="molecule type" value="Genomic_DNA"/>
</dbReference>
<name>A0AAW6SS80_9BACI</name>
<dbReference type="AlphaFoldDB" id="A0AAW6SS80"/>
<evidence type="ECO:0000313" key="1">
    <source>
        <dbReference type="EMBL" id="MDH5159824.1"/>
    </source>
</evidence>
<evidence type="ECO:0008006" key="3">
    <source>
        <dbReference type="Google" id="ProtNLM"/>
    </source>
</evidence>